<keyword evidence="1" id="KW-0472">Membrane</keyword>
<evidence type="ECO:0000256" key="1">
    <source>
        <dbReference type="SAM" id="Phobius"/>
    </source>
</evidence>
<gene>
    <name evidence="2" type="primary">ORF25359</name>
</gene>
<feature type="transmembrane region" description="Helical" evidence="1">
    <location>
        <begin position="16"/>
        <end position="39"/>
    </location>
</feature>
<evidence type="ECO:0000313" key="2">
    <source>
        <dbReference type="EMBL" id="CEK55496.1"/>
    </source>
</evidence>
<sequence>ILTSLLADSNGRDLQAAILIGIYSSAGISTGVPHVYLIIQTTKASYLYSDSLCSRWTALQVFLEI</sequence>
<dbReference type="EMBL" id="HACG01008631">
    <property type="protein sequence ID" value="CEK55496.1"/>
    <property type="molecule type" value="Transcribed_RNA"/>
</dbReference>
<dbReference type="AlphaFoldDB" id="A0A0B6YI83"/>
<reference evidence="2" key="1">
    <citation type="submission" date="2014-12" db="EMBL/GenBank/DDBJ databases">
        <title>Insight into the proteome of Arion vulgaris.</title>
        <authorList>
            <person name="Aradska J."/>
            <person name="Bulat T."/>
            <person name="Smidak R."/>
            <person name="Sarate P."/>
            <person name="Gangsoo J."/>
            <person name="Sialana F."/>
            <person name="Bilban M."/>
            <person name="Lubec G."/>
        </authorList>
    </citation>
    <scope>NUCLEOTIDE SEQUENCE</scope>
    <source>
        <tissue evidence="2">Skin</tissue>
    </source>
</reference>
<name>A0A0B6YI83_9EUPU</name>
<proteinExistence type="predicted"/>
<accession>A0A0B6YI83</accession>
<feature type="non-terminal residue" evidence="2">
    <location>
        <position position="1"/>
    </location>
</feature>
<protein>
    <submittedName>
        <fullName evidence="2">Uncharacterized protein</fullName>
    </submittedName>
</protein>
<keyword evidence="1" id="KW-0812">Transmembrane</keyword>
<organism evidence="2">
    <name type="scientific">Arion vulgaris</name>
    <dbReference type="NCBI Taxonomy" id="1028688"/>
    <lineage>
        <taxon>Eukaryota</taxon>
        <taxon>Metazoa</taxon>
        <taxon>Spiralia</taxon>
        <taxon>Lophotrochozoa</taxon>
        <taxon>Mollusca</taxon>
        <taxon>Gastropoda</taxon>
        <taxon>Heterobranchia</taxon>
        <taxon>Euthyneura</taxon>
        <taxon>Panpulmonata</taxon>
        <taxon>Eupulmonata</taxon>
        <taxon>Stylommatophora</taxon>
        <taxon>Helicina</taxon>
        <taxon>Arionoidea</taxon>
        <taxon>Arionidae</taxon>
        <taxon>Arion</taxon>
    </lineage>
</organism>
<keyword evidence="1" id="KW-1133">Transmembrane helix</keyword>